<feature type="chain" id="PRO_5035337540" description="Beta-defensin" evidence="9">
    <location>
        <begin position="21"/>
        <end position="109"/>
    </location>
</feature>
<evidence type="ECO:0000256" key="9">
    <source>
        <dbReference type="RuleBase" id="RU231113"/>
    </source>
</evidence>
<dbReference type="PANTHER" id="PTHR47902:SF1">
    <property type="entry name" value="BETA-DEFENSIN 119"/>
    <property type="match status" value="1"/>
</dbReference>
<protein>
    <recommendedName>
        <fullName evidence="9">Beta-defensin</fullName>
    </recommendedName>
</protein>
<evidence type="ECO:0000256" key="4">
    <source>
        <dbReference type="ARBA" id="ARBA00022529"/>
    </source>
</evidence>
<evidence type="ECO:0000313" key="11">
    <source>
        <dbReference type="Ensembl" id="ENSCJAP00000080316.1"/>
    </source>
</evidence>
<evidence type="ECO:0000313" key="12">
    <source>
        <dbReference type="Proteomes" id="UP000008225"/>
    </source>
</evidence>
<evidence type="ECO:0000256" key="3">
    <source>
        <dbReference type="ARBA" id="ARBA00022525"/>
    </source>
</evidence>
<organism evidence="11 12">
    <name type="scientific">Callithrix jacchus</name>
    <name type="common">White-tufted-ear marmoset</name>
    <name type="synonym">Simia Jacchus</name>
    <dbReference type="NCBI Taxonomy" id="9483"/>
    <lineage>
        <taxon>Eukaryota</taxon>
        <taxon>Metazoa</taxon>
        <taxon>Chordata</taxon>
        <taxon>Craniata</taxon>
        <taxon>Vertebrata</taxon>
        <taxon>Euteleostomi</taxon>
        <taxon>Mammalia</taxon>
        <taxon>Eutheria</taxon>
        <taxon>Euarchontoglires</taxon>
        <taxon>Primates</taxon>
        <taxon>Haplorrhini</taxon>
        <taxon>Platyrrhini</taxon>
        <taxon>Cebidae</taxon>
        <taxon>Callitrichinae</taxon>
        <taxon>Callithrix</taxon>
        <taxon>Callithrix</taxon>
    </lineage>
</organism>
<dbReference type="Ensembl" id="ENSCJAT00000142289.1">
    <property type="protein sequence ID" value="ENSCJAP00000080316.1"/>
    <property type="gene ID" value="ENSCJAG00000086756.1"/>
</dbReference>
<dbReference type="GO" id="GO:0050830">
    <property type="term" value="P:defense response to Gram-positive bacterium"/>
    <property type="evidence" value="ECO:0007669"/>
    <property type="project" value="TreeGrafter"/>
</dbReference>
<evidence type="ECO:0000259" key="10">
    <source>
        <dbReference type="Pfam" id="PF13841"/>
    </source>
</evidence>
<comment type="similarity">
    <text evidence="2 9">Belongs to the beta-defensin family.</text>
</comment>
<keyword evidence="5 9" id="KW-0732">Signal</keyword>
<dbReference type="GO" id="GO:0050829">
    <property type="term" value="P:defense response to Gram-negative bacterium"/>
    <property type="evidence" value="ECO:0007669"/>
    <property type="project" value="TreeGrafter"/>
</dbReference>
<reference evidence="11 12" key="1">
    <citation type="submission" date="2009-03" db="EMBL/GenBank/DDBJ databases">
        <authorList>
            <person name="Warren W."/>
            <person name="Ye L."/>
            <person name="Minx P."/>
            <person name="Worley K."/>
            <person name="Gibbs R."/>
            <person name="Wilson R.K."/>
        </authorList>
    </citation>
    <scope>NUCLEOTIDE SEQUENCE [LARGE SCALE GENOMIC DNA]</scope>
</reference>
<name>A0A8I3WFV2_CALJA</name>
<keyword evidence="12" id="KW-1185">Reference proteome</keyword>
<gene>
    <name evidence="11" type="primary">DEFB119</name>
</gene>
<keyword evidence="6 9" id="KW-0211">Defensin</keyword>
<keyword evidence="4 9" id="KW-0929">Antimicrobial</keyword>
<comment type="function">
    <text evidence="9">Has antibacterial activity.</text>
</comment>
<keyword evidence="7 9" id="KW-0044">Antibiotic</keyword>
<evidence type="ECO:0000256" key="1">
    <source>
        <dbReference type="ARBA" id="ARBA00004613"/>
    </source>
</evidence>
<dbReference type="GO" id="GO:0001530">
    <property type="term" value="F:lipopolysaccharide binding"/>
    <property type="evidence" value="ECO:0007669"/>
    <property type="project" value="TreeGrafter"/>
</dbReference>
<feature type="domain" description="Beta-defensin" evidence="10">
    <location>
        <begin position="53"/>
        <end position="81"/>
    </location>
</feature>
<sequence>MKLLVLFLAILLAIEEPVVSVECWMDGHCRLLCRDDEDSIIRCRNRKRHILLCMGNSGICRASCKKNEQPYFYCRNYQFCCLQSYMRISISGKEENTDWSYEKQWPRLP</sequence>
<dbReference type="GeneTree" id="ENSGT00510000050451"/>
<dbReference type="GO" id="GO:0061760">
    <property type="term" value="P:antifungal innate immune response"/>
    <property type="evidence" value="ECO:0007669"/>
    <property type="project" value="TreeGrafter"/>
</dbReference>
<proteinExistence type="inferred from homology"/>
<feature type="signal peptide" evidence="9">
    <location>
        <begin position="1"/>
        <end position="20"/>
    </location>
</feature>
<dbReference type="PANTHER" id="PTHR47902">
    <property type="entry name" value="BETA-DEFENSIN 119"/>
    <property type="match status" value="1"/>
</dbReference>
<keyword evidence="3 9" id="KW-0964">Secreted</keyword>
<evidence type="ECO:0000256" key="2">
    <source>
        <dbReference type="ARBA" id="ARBA00007371"/>
    </source>
</evidence>
<keyword evidence="8" id="KW-1015">Disulfide bond</keyword>
<evidence type="ECO:0000256" key="7">
    <source>
        <dbReference type="ARBA" id="ARBA00023022"/>
    </source>
</evidence>
<dbReference type="InterPro" id="IPR025933">
    <property type="entry name" value="Beta_defensin_dom"/>
</dbReference>
<evidence type="ECO:0000256" key="8">
    <source>
        <dbReference type="ARBA" id="ARBA00023157"/>
    </source>
</evidence>
<evidence type="ECO:0000256" key="6">
    <source>
        <dbReference type="ARBA" id="ARBA00022940"/>
    </source>
</evidence>
<dbReference type="AlphaFoldDB" id="A0A8I3WFV2"/>
<reference evidence="11" key="3">
    <citation type="submission" date="2025-09" db="UniProtKB">
        <authorList>
            <consortium name="Ensembl"/>
        </authorList>
    </citation>
    <scope>IDENTIFICATION</scope>
</reference>
<dbReference type="GO" id="GO:0005576">
    <property type="term" value="C:extracellular region"/>
    <property type="evidence" value="ECO:0007669"/>
    <property type="project" value="UniProtKB-SubCell"/>
</dbReference>
<reference evidence="11" key="2">
    <citation type="submission" date="2025-08" db="UniProtKB">
        <authorList>
            <consortium name="Ensembl"/>
        </authorList>
    </citation>
    <scope>IDENTIFICATION</scope>
</reference>
<dbReference type="OMA" id="QENRWPK"/>
<dbReference type="Proteomes" id="UP000008225">
    <property type="component" value="Chromosome 5"/>
</dbReference>
<feature type="domain" description="Beta-defensin" evidence="10">
    <location>
        <begin position="22"/>
        <end position="47"/>
    </location>
</feature>
<dbReference type="Pfam" id="PF13841">
    <property type="entry name" value="Defensin_beta_2"/>
    <property type="match status" value="2"/>
</dbReference>
<comment type="subcellular location">
    <subcellularLocation>
        <location evidence="1 9">Secreted</location>
    </subcellularLocation>
</comment>
<evidence type="ECO:0000256" key="5">
    <source>
        <dbReference type="ARBA" id="ARBA00022729"/>
    </source>
</evidence>
<accession>A0A8I3WFV2</accession>